<feature type="transmembrane region" description="Helical" evidence="8">
    <location>
        <begin position="216"/>
        <end position="236"/>
    </location>
</feature>
<dbReference type="RefSeq" id="WP_184248527.1">
    <property type="nucleotide sequence ID" value="NZ_BAAACU010000012.1"/>
</dbReference>
<evidence type="ECO:0000256" key="2">
    <source>
        <dbReference type="ARBA" id="ARBA00007998"/>
    </source>
</evidence>
<evidence type="ECO:0000256" key="5">
    <source>
        <dbReference type="ARBA" id="ARBA00022692"/>
    </source>
</evidence>
<feature type="transmembrane region" description="Helical" evidence="8">
    <location>
        <begin position="306"/>
        <end position="323"/>
    </location>
</feature>
<dbReference type="Proteomes" id="UP000572212">
    <property type="component" value="Unassembled WGS sequence"/>
</dbReference>
<evidence type="ECO:0000256" key="3">
    <source>
        <dbReference type="ARBA" id="ARBA00022448"/>
    </source>
</evidence>
<feature type="transmembrane region" description="Helical" evidence="8">
    <location>
        <begin position="81"/>
        <end position="100"/>
    </location>
</feature>
<keyword evidence="3" id="KW-0813">Transport</keyword>
<dbReference type="PANTHER" id="PTHR34975">
    <property type="entry name" value="SPORE GERMINATION PROTEIN A2"/>
    <property type="match status" value="1"/>
</dbReference>
<feature type="transmembrane region" description="Helical" evidence="8">
    <location>
        <begin position="112"/>
        <end position="133"/>
    </location>
</feature>
<feature type="transmembrane region" description="Helical" evidence="8">
    <location>
        <begin position="272"/>
        <end position="294"/>
    </location>
</feature>
<sequence length="362" mass="41435">MQNNGFLKTREIFAIALIFVSLKATDSTPTLIAQKTQNATWMVPIISFLLILPSFLLMIYLLKKYNDKNLVELFEAVTGKWIGKLLGLVIFLFCMSALMFESRNYIDQIKVLYFHNSPMEIMFFLFIGVVFFGAKKGIEVIGFTAWISFPIIQFTAILVIVLISGEVIIQRAFPIFGSGLEQVLTQGYSKAAIFGELFVLLIAYNATKESRMFRKGLLLAAFVGLIEIVVFYFVYITVFDYNSIQKAAFPFHDITQFISFGNFFTNIETVFMIFWLFAAFLKFIILIYFTAWIFGTIFNLKSFEPILLPISLLTILGGILPFNSGLTELVYHERLLAWLSLFFIAFPIVLWLIAWKKGELKA</sequence>
<comment type="subcellular location">
    <subcellularLocation>
        <location evidence="1">Membrane</location>
        <topology evidence="1">Multi-pass membrane protein</topology>
    </subcellularLocation>
</comment>
<keyword evidence="6 8" id="KW-1133">Transmembrane helix</keyword>
<feature type="transmembrane region" description="Helical" evidence="8">
    <location>
        <begin position="335"/>
        <end position="355"/>
    </location>
</feature>
<keyword evidence="5 8" id="KW-0812">Transmembrane</keyword>
<reference evidence="9 10" key="1">
    <citation type="submission" date="2020-08" db="EMBL/GenBank/DDBJ databases">
        <title>Genomic Encyclopedia of Type Strains, Phase IV (KMG-IV): sequencing the most valuable type-strain genomes for metagenomic binning, comparative biology and taxonomic classification.</title>
        <authorList>
            <person name="Goeker M."/>
        </authorList>
    </citation>
    <scope>NUCLEOTIDE SEQUENCE [LARGE SCALE GENOMIC DNA]</scope>
    <source>
        <strain evidence="9 10">DSM 11805</strain>
    </source>
</reference>
<dbReference type="NCBIfam" id="TIGR00912">
    <property type="entry name" value="2A0309"/>
    <property type="match status" value="1"/>
</dbReference>
<comment type="caution">
    <text evidence="9">The sequence shown here is derived from an EMBL/GenBank/DDBJ whole genome shotgun (WGS) entry which is preliminary data.</text>
</comment>
<evidence type="ECO:0000256" key="7">
    <source>
        <dbReference type="ARBA" id="ARBA00023136"/>
    </source>
</evidence>
<evidence type="ECO:0000256" key="8">
    <source>
        <dbReference type="SAM" id="Phobius"/>
    </source>
</evidence>
<keyword evidence="4" id="KW-0309">Germination</keyword>
<protein>
    <submittedName>
        <fullName evidence="9">Spore germination protein (Amino acid permease)</fullName>
    </submittedName>
</protein>
<keyword evidence="7 8" id="KW-0472">Membrane</keyword>
<dbReference type="GO" id="GO:0009847">
    <property type="term" value="P:spore germination"/>
    <property type="evidence" value="ECO:0007669"/>
    <property type="project" value="InterPro"/>
</dbReference>
<proteinExistence type="inferred from homology"/>
<dbReference type="EMBL" id="JACHON010000011">
    <property type="protein sequence ID" value="MBB6513411.1"/>
    <property type="molecule type" value="Genomic_DNA"/>
</dbReference>
<dbReference type="PANTHER" id="PTHR34975:SF2">
    <property type="entry name" value="SPORE GERMINATION PROTEIN A2"/>
    <property type="match status" value="1"/>
</dbReference>
<evidence type="ECO:0000256" key="1">
    <source>
        <dbReference type="ARBA" id="ARBA00004141"/>
    </source>
</evidence>
<feature type="transmembrane region" description="Helical" evidence="8">
    <location>
        <begin position="140"/>
        <end position="163"/>
    </location>
</feature>
<dbReference type="GO" id="GO:0016020">
    <property type="term" value="C:membrane"/>
    <property type="evidence" value="ECO:0007669"/>
    <property type="project" value="UniProtKB-SubCell"/>
</dbReference>
<dbReference type="InterPro" id="IPR004761">
    <property type="entry name" value="Spore_GerAB"/>
</dbReference>
<feature type="transmembrane region" description="Helical" evidence="8">
    <location>
        <begin position="183"/>
        <end position="204"/>
    </location>
</feature>
<dbReference type="AlphaFoldDB" id="A0A841RKZ2"/>
<accession>A0A841RKZ2</accession>
<evidence type="ECO:0000313" key="10">
    <source>
        <dbReference type="Proteomes" id="UP000572212"/>
    </source>
</evidence>
<organism evidence="9 10">
    <name type="scientific">Gracilibacillus halotolerans</name>
    <dbReference type="NCBI Taxonomy" id="74386"/>
    <lineage>
        <taxon>Bacteria</taxon>
        <taxon>Bacillati</taxon>
        <taxon>Bacillota</taxon>
        <taxon>Bacilli</taxon>
        <taxon>Bacillales</taxon>
        <taxon>Bacillaceae</taxon>
        <taxon>Gracilibacillus</taxon>
    </lineage>
</organism>
<feature type="transmembrane region" description="Helical" evidence="8">
    <location>
        <begin position="40"/>
        <end position="61"/>
    </location>
</feature>
<comment type="similarity">
    <text evidence="2">Belongs to the amino acid-polyamine-organocation (APC) superfamily. Spore germination protein (SGP) (TC 2.A.3.9) family.</text>
</comment>
<dbReference type="Pfam" id="PF03845">
    <property type="entry name" value="Spore_permease"/>
    <property type="match status" value="1"/>
</dbReference>
<evidence type="ECO:0000256" key="6">
    <source>
        <dbReference type="ARBA" id="ARBA00022989"/>
    </source>
</evidence>
<keyword evidence="10" id="KW-1185">Reference proteome</keyword>
<evidence type="ECO:0000256" key="4">
    <source>
        <dbReference type="ARBA" id="ARBA00022544"/>
    </source>
</evidence>
<gene>
    <name evidence="9" type="ORF">GGQ92_002219</name>
</gene>
<evidence type="ECO:0000313" key="9">
    <source>
        <dbReference type="EMBL" id="MBB6513411.1"/>
    </source>
</evidence>
<name>A0A841RKZ2_9BACI</name>